<dbReference type="STRING" id="68895.RR42_s1097"/>
<organism evidence="2 3">
    <name type="scientific">Cupriavidus basilensis</name>
    <dbReference type="NCBI Taxonomy" id="68895"/>
    <lineage>
        <taxon>Bacteria</taxon>
        <taxon>Pseudomonadati</taxon>
        <taxon>Pseudomonadota</taxon>
        <taxon>Betaproteobacteria</taxon>
        <taxon>Burkholderiales</taxon>
        <taxon>Burkholderiaceae</taxon>
        <taxon>Cupriavidus</taxon>
    </lineage>
</organism>
<feature type="region of interest" description="Disordered" evidence="1">
    <location>
        <begin position="1"/>
        <end position="47"/>
    </location>
</feature>
<keyword evidence="3" id="KW-1185">Reference proteome</keyword>
<gene>
    <name evidence="2" type="ORF">RR42_s1097</name>
</gene>
<proteinExistence type="predicted"/>
<dbReference type="KEGG" id="cbw:RR42_s1097"/>
<reference evidence="2 3" key="1">
    <citation type="journal article" date="2015" name="Genome Announc.">
        <title>Complete Genome Sequence of Cupriavidus basilensis 4G11, Isolated from the Oak Ridge Field Research Center Site.</title>
        <authorList>
            <person name="Ray J."/>
            <person name="Waters R.J."/>
            <person name="Skerker J.M."/>
            <person name="Kuehl J.V."/>
            <person name="Price M.N."/>
            <person name="Huang J."/>
            <person name="Chakraborty R."/>
            <person name="Arkin A.P."/>
            <person name="Deutschbauer A."/>
        </authorList>
    </citation>
    <scope>NUCLEOTIDE SEQUENCE [LARGE SCALE GENOMIC DNA]</scope>
    <source>
        <strain evidence="2">4G11</strain>
    </source>
</reference>
<evidence type="ECO:0000313" key="3">
    <source>
        <dbReference type="Proteomes" id="UP000031843"/>
    </source>
</evidence>
<feature type="compositionally biased region" description="Basic residues" evidence="1">
    <location>
        <begin position="23"/>
        <end position="32"/>
    </location>
</feature>
<evidence type="ECO:0000256" key="1">
    <source>
        <dbReference type="SAM" id="MobiDB-lite"/>
    </source>
</evidence>
<sequence length="47" mass="5387">MIRQAKTARIRISPDRAMQNSRRSMRKNHHSARPPPAALQPLLAPCR</sequence>
<dbReference type="EMBL" id="CP010537">
    <property type="protein sequence ID" value="AJG22686.1"/>
    <property type="molecule type" value="Genomic_DNA"/>
</dbReference>
<name>A0A0C4YQ32_9BURK</name>
<dbReference type="Proteomes" id="UP000031843">
    <property type="component" value="Chromosome secondary"/>
</dbReference>
<dbReference type="AlphaFoldDB" id="A0A0C4YQ32"/>
<accession>A0A0C4YQ32</accession>
<evidence type="ECO:0000313" key="2">
    <source>
        <dbReference type="EMBL" id="AJG22686.1"/>
    </source>
</evidence>
<protein>
    <submittedName>
        <fullName evidence="2">Uncharacterized protein</fullName>
    </submittedName>
</protein>